<evidence type="ECO:0000313" key="4">
    <source>
        <dbReference type="EMBL" id="MBM9433094.1"/>
    </source>
</evidence>
<evidence type="ECO:0000313" key="5">
    <source>
        <dbReference type="Proteomes" id="UP000705983"/>
    </source>
</evidence>
<evidence type="ECO:0000256" key="1">
    <source>
        <dbReference type="ARBA" id="ARBA00022898"/>
    </source>
</evidence>
<dbReference type="Proteomes" id="UP000705983">
    <property type="component" value="Unassembled WGS sequence"/>
</dbReference>
<sequence>MIRDRYRALEESVRMASGGRTRVLLAVKHQPPQAVLEALMAGATLLGHNIIQQLSSSEEALAELAAPPHDTHVIGHVQSNKARAAVTYAGTIQTVDSLKTARRLSTVCRDLSLERGIMIQVNSSGAQSQFGLDPADVPALADQIRALPGLTFTGLMTIGANTDDIAAVRASFATTHKLSDQLRAEGHGCRELSMGMSNDWRIAVDEGSTMIRVGRQVFGERPA</sequence>
<keyword evidence="1" id="KW-0663">Pyridoxal phosphate</keyword>
<dbReference type="PANTHER" id="PTHR10146:SF14">
    <property type="entry name" value="PYRIDOXAL PHOSPHATE HOMEOSTASIS PROTEIN"/>
    <property type="match status" value="1"/>
</dbReference>
<dbReference type="Pfam" id="PF01168">
    <property type="entry name" value="Ala_racemase_N"/>
    <property type="match status" value="1"/>
</dbReference>
<reference evidence="5" key="1">
    <citation type="submission" date="2021-02" db="EMBL/GenBank/DDBJ databases">
        <title>Leucobacter sp. CX169.</title>
        <authorList>
            <person name="Cheng Y."/>
        </authorList>
    </citation>
    <scope>NUCLEOTIDE SEQUENCE [LARGE SCALE GENOMIC DNA]</scope>
    <source>
        <strain evidence="5">JY899</strain>
    </source>
</reference>
<comment type="similarity">
    <text evidence="2">Belongs to the pyridoxal phosphate-binding protein YggS/PROSC family.</text>
</comment>
<proteinExistence type="inferred from homology"/>
<feature type="domain" description="Alanine racemase N-terminal" evidence="3">
    <location>
        <begin position="20"/>
        <end position="222"/>
    </location>
</feature>
<dbReference type="InterPro" id="IPR001608">
    <property type="entry name" value="Ala_racemase_N"/>
</dbReference>
<dbReference type="PANTHER" id="PTHR10146">
    <property type="entry name" value="PROLINE SYNTHETASE CO-TRANSCRIBED BACTERIAL HOMOLOG PROTEIN"/>
    <property type="match status" value="1"/>
</dbReference>
<evidence type="ECO:0000259" key="3">
    <source>
        <dbReference type="Pfam" id="PF01168"/>
    </source>
</evidence>
<evidence type="ECO:0000256" key="2">
    <source>
        <dbReference type="RuleBase" id="RU004514"/>
    </source>
</evidence>
<gene>
    <name evidence="4" type="ORF">JVW63_05200</name>
</gene>
<dbReference type="RefSeq" id="WP_187996397.1">
    <property type="nucleotide sequence ID" value="NZ_JACEXG010000002.1"/>
</dbReference>
<accession>A0ABS2TIH0</accession>
<protein>
    <submittedName>
        <fullName evidence="4">YggS family pyridoxal phosphate-dependent enzyme</fullName>
    </submittedName>
</protein>
<organism evidence="4 5">
    <name type="scientific">Flaviflexus equikiangi</name>
    <dbReference type="NCBI Taxonomy" id="2758573"/>
    <lineage>
        <taxon>Bacteria</taxon>
        <taxon>Bacillati</taxon>
        <taxon>Actinomycetota</taxon>
        <taxon>Actinomycetes</taxon>
        <taxon>Actinomycetales</taxon>
        <taxon>Actinomycetaceae</taxon>
        <taxon>Flaviflexus</taxon>
    </lineage>
</organism>
<keyword evidence="5" id="KW-1185">Reference proteome</keyword>
<dbReference type="SUPFAM" id="SSF51419">
    <property type="entry name" value="PLP-binding barrel"/>
    <property type="match status" value="1"/>
</dbReference>
<dbReference type="InterPro" id="IPR011078">
    <property type="entry name" value="PyrdxlP_homeostasis"/>
</dbReference>
<dbReference type="EMBL" id="JAFFJS010000002">
    <property type="protein sequence ID" value="MBM9433094.1"/>
    <property type="molecule type" value="Genomic_DNA"/>
</dbReference>
<dbReference type="CDD" id="cd00635">
    <property type="entry name" value="PLPDE_III_YBL036c_like"/>
    <property type="match status" value="1"/>
</dbReference>
<comment type="caution">
    <text evidence="4">The sequence shown here is derived from an EMBL/GenBank/DDBJ whole genome shotgun (WGS) entry which is preliminary data.</text>
</comment>
<dbReference type="InterPro" id="IPR029066">
    <property type="entry name" value="PLP-binding_barrel"/>
</dbReference>
<dbReference type="PIRSF" id="PIRSF004848">
    <property type="entry name" value="YBL036c_PLPDEIII"/>
    <property type="match status" value="1"/>
</dbReference>
<dbReference type="Gene3D" id="3.20.20.10">
    <property type="entry name" value="Alanine racemase"/>
    <property type="match status" value="1"/>
</dbReference>
<dbReference type="NCBIfam" id="TIGR00044">
    <property type="entry name" value="YggS family pyridoxal phosphate-dependent enzyme"/>
    <property type="match status" value="1"/>
</dbReference>
<name>A0ABS2TIH0_9ACTO</name>